<name>A0A9P1DIX8_9DINO</name>
<evidence type="ECO:0000313" key="2">
    <source>
        <dbReference type="EMBL" id="CAI4011075.1"/>
    </source>
</evidence>
<protein>
    <submittedName>
        <fullName evidence="2">Uncharacterized protein</fullName>
    </submittedName>
</protein>
<dbReference type="EMBL" id="CAMXCT010005002">
    <property type="protein sequence ID" value="CAI4011075.1"/>
    <property type="molecule type" value="Genomic_DNA"/>
</dbReference>
<dbReference type="AlphaFoldDB" id="A0A9P1DIX8"/>
<feature type="compositionally biased region" description="Pro residues" evidence="1">
    <location>
        <begin position="177"/>
        <end position="186"/>
    </location>
</feature>
<reference evidence="3 4" key="2">
    <citation type="submission" date="2024-05" db="EMBL/GenBank/DDBJ databases">
        <authorList>
            <person name="Chen Y."/>
            <person name="Shah S."/>
            <person name="Dougan E. K."/>
            <person name="Thang M."/>
            <person name="Chan C."/>
        </authorList>
    </citation>
    <scope>NUCLEOTIDE SEQUENCE [LARGE SCALE GENOMIC DNA]</scope>
</reference>
<reference evidence="2" key="1">
    <citation type="submission" date="2022-10" db="EMBL/GenBank/DDBJ databases">
        <authorList>
            <person name="Chen Y."/>
            <person name="Dougan E. K."/>
            <person name="Chan C."/>
            <person name="Rhodes N."/>
            <person name="Thang M."/>
        </authorList>
    </citation>
    <scope>NUCLEOTIDE SEQUENCE</scope>
</reference>
<feature type="compositionally biased region" description="Low complexity" evidence="1">
    <location>
        <begin position="84"/>
        <end position="96"/>
    </location>
</feature>
<accession>A0A9P1DIX8</accession>
<sequence length="264" mass="28232">MPVKRPAPAPEAMEPPQKVRAAAKTQGKKPSRISKPTDESHATLQQELAAGYAALAAAAAQAQAEEADEAEAEVPEPPAEPDAHAAFPPSAQAALAGYPAWKSSPPWRSTSMQMPPPPKSSPVEASPAMAGMASAAQAAGQVLSQMRLIRPKARPGSNGYSTGAPRITPYLDMPRSATPPPPPPPKTSEEVADGLASNDISAWARAWKLESYEAILLRNYDDVDQIVCLHCDDLWLFFKDNNVYDEADQWAFTHAIQGRQAFTS</sequence>
<proteinExistence type="predicted"/>
<evidence type="ECO:0000313" key="3">
    <source>
        <dbReference type="EMBL" id="CAL4798387.1"/>
    </source>
</evidence>
<feature type="region of interest" description="Disordered" evidence="1">
    <location>
        <begin position="1"/>
        <end position="41"/>
    </location>
</feature>
<feature type="region of interest" description="Disordered" evidence="1">
    <location>
        <begin position="59"/>
        <end position="126"/>
    </location>
</feature>
<organism evidence="2">
    <name type="scientific">Cladocopium goreaui</name>
    <dbReference type="NCBI Taxonomy" id="2562237"/>
    <lineage>
        <taxon>Eukaryota</taxon>
        <taxon>Sar</taxon>
        <taxon>Alveolata</taxon>
        <taxon>Dinophyceae</taxon>
        <taxon>Suessiales</taxon>
        <taxon>Symbiodiniaceae</taxon>
        <taxon>Cladocopium</taxon>
    </lineage>
</organism>
<gene>
    <name evidence="2" type="ORF">C1SCF055_LOCUS36274</name>
</gene>
<evidence type="ECO:0000313" key="4">
    <source>
        <dbReference type="Proteomes" id="UP001152797"/>
    </source>
</evidence>
<dbReference type="Proteomes" id="UP001152797">
    <property type="component" value="Unassembled WGS sequence"/>
</dbReference>
<dbReference type="EMBL" id="CAMXCT020005002">
    <property type="protein sequence ID" value="CAL1164450.1"/>
    <property type="molecule type" value="Genomic_DNA"/>
</dbReference>
<dbReference type="EMBL" id="CAMXCT030005002">
    <property type="protein sequence ID" value="CAL4798387.1"/>
    <property type="molecule type" value="Genomic_DNA"/>
</dbReference>
<dbReference type="OrthoDB" id="10677376at2759"/>
<feature type="compositionally biased region" description="Acidic residues" evidence="1">
    <location>
        <begin position="65"/>
        <end position="74"/>
    </location>
</feature>
<keyword evidence="4" id="KW-1185">Reference proteome</keyword>
<evidence type="ECO:0000256" key="1">
    <source>
        <dbReference type="SAM" id="MobiDB-lite"/>
    </source>
</evidence>
<feature type="region of interest" description="Disordered" evidence="1">
    <location>
        <begin position="151"/>
        <end position="193"/>
    </location>
</feature>
<comment type="caution">
    <text evidence="2">The sequence shown here is derived from an EMBL/GenBank/DDBJ whole genome shotgun (WGS) entry which is preliminary data.</text>
</comment>